<comment type="caution">
    <text evidence="2">The sequence shown here is derived from an EMBL/GenBank/DDBJ whole genome shotgun (WGS) entry which is preliminary data.</text>
</comment>
<protein>
    <submittedName>
        <fullName evidence="2">Uncharacterized protein</fullName>
    </submittedName>
</protein>
<evidence type="ECO:0000313" key="3">
    <source>
        <dbReference type="Proteomes" id="UP001469553"/>
    </source>
</evidence>
<dbReference type="EMBL" id="JAHRIP010023020">
    <property type="protein sequence ID" value="MEQ2289386.1"/>
    <property type="molecule type" value="Genomic_DNA"/>
</dbReference>
<keyword evidence="3" id="KW-1185">Reference proteome</keyword>
<evidence type="ECO:0000256" key="1">
    <source>
        <dbReference type="SAM" id="MobiDB-lite"/>
    </source>
</evidence>
<sequence>DQTVLERVPSRDLVSTTTRGAVFQRKDNGTHHRGNVQFGGRTERAAPPNSYGGEIPQTTELRSEKKHIYGVVLELSGVLGNRCNLFH</sequence>
<dbReference type="Proteomes" id="UP001469553">
    <property type="component" value="Unassembled WGS sequence"/>
</dbReference>
<reference evidence="2 3" key="1">
    <citation type="submission" date="2021-06" db="EMBL/GenBank/DDBJ databases">
        <authorList>
            <person name="Palmer J.M."/>
        </authorList>
    </citation>
    <scope>NUCLEOTIDE SEQUENCE [LARGE SCALE GENOMIC DNA]</scope>
    <source>
        <strain evidence="2 3">AS_MEX2019</strain>
        <tissue evidence="2">Muscle</tissue>
    </source>
</reference>
<gene>
    <name evidence="2" type="ORF">AMECASPLE_032431</name>
</gene>
<organism evidence="2 3">
    <name type="scientific">Ameca splendens</name>
    <dbReference type="NCBI Taxonomy" id="208324"/>
    <lineage>
        <taxon>Eukaryota</taxon>
        <taxon>Metazoa</taxon>
        <taxon>Chordata</taxon>
        <taxon>Craniata</taxon>
        <taxon>Vertebrata</taxon>
        <taxon>Euteleostomi</taxon>
        <taxon>Actinopterygii</taxon>
        <taxon>Neopterygii</taxon>
        <taxon>Teleostei</taxon>
        <taxon>Neoteleostei</taxon>
        <taxon>Acanthomorphata</taxon>
        <taxon>Ovalentaria</taxon>
        <taxon>Atherinomorphae</taxon>
        <taxon>Cyprinodontiformes</taxon>
        <taxon>Goodeidae</taxon>
        <taxon>Ameca</taxon>
    </lineage>
</organism>
<proteinExistence type="predicted"/>
<accession>A0ABV0Y6J7</accession>
<name>A0ABV0Y6J7_9TELE</name>
<feature type="region of interest" description="Disordered" evidence="1">
    <location>
        <begin position="26"/>
        <end position="56"/>
    </location>
</feature>
<evidence type="ECO:0000313" key="2">
    <source>
        <dbReference type="EMBL" id="MEQ2289386.1"/>
    </source>
</evidence>
<feature type="non-terminal residue" evidence="2">
    <location>
        <position position="1"/>
    </location>
</feature>